<dbReference type="AlphaFoldDB" id="A0A7Z7BAV5"/>
<evidence type="ECO:0000313" key="2">
    <source>
        <dbReference type="Proteomes" id="UP000198900"/>
    </source>
</evidence>
<keyword evidence="2" id="KW-1185">Reference proteome</keyword>
<protein>
    <submittedName>
        <fullName evidence="1">Uncharacterized protein</fullName>
    </submittedName>
</protein>
<proteinExistence type="predicted"/>
<organism evidence="1 2">
    <name type="scientific">Paraburkholderia steynii</name>
    <dbReference type="NCBI Taxonomy" id="1245441"/>
    <lineage>
        <taxon>Bacteria</taxon>
        <taxon>Pseudomonadati</taxon>
        <taxon>Pseudomonadota</taxon>
        <taxon>Betaproteobacteria</taxon>
        <taxon>Burkholderiales</taxon>
        <taxon>Burkholderiaceae</taxon>
        <taxon>Paraburkholderia</taxon>
    </lineage>
</organism>
<gene>
    <name evidence="1" type="ORF">SAMN04487926_117198</name>
</gene>
<dbReference type="Proteomes" id="UP000198900">
    <property type="component" value="Unassembled WGS sequence"/>
</dbReference>
<comment type="caution">
    <text evidence="1">The sequence shown here is derived from an EMBL/GenBank/DDBJ whole genome shotgun (WGS) entry which is preliminary data.</text>
</comment>
<name>A0A7Z7BAV5_9BURK</name>
<dbReference type="EMBL" id="FNDI01000017">
    <property type="protein sequence ID" value="SDI47559.1"/>
    <property type="molecule type" value="Genomic_DNA"/>
</dbReference>
<evidence type="ECO:0000313" key="1">
    <source>
        <dbReference type="EMBL" id="SDI47559.1"/>
    </source>
</evidence>
<accession>A0A7Z7BAV5</accession>
<sequence>MVCASCGASLRKNTYRFRTGAASVAPDRIKGTPMLFRANTCISIVRHSALLAAFISLSASWLPECRADDTTASAPAQAVPSGGSIDTESGTISLIDQKNALIVVTVPGHEDLSFDAKDHRDVLNSINVGDKLTTSYLEPHVTGLTPAEGAALTRLNRTVKVTQYSLGADQSRFHGLRVFSGVTEVTGIDRKLNLLTVEDKSGTAHSVRVSRPDLVAVMQSLKRHSRVRIVYESETTVTISR</sequence>
<reference evidence="1" key="1">
    <citation type="submission" date="2016-10" db="EMBL/GenBank/DDBJ databases">
        <authorList>
            <person name="Varghese N."/>
            <person name="Submissions S."/>
        </authorList>
    </citation>
    <scope>NUCLEOTIDE SEQUENCE [LARGE SCALE GENOMIC DNA]</scope>
    <source>
        <strain evidence="1">YR281</strain>
    </source>
</reference>